<proteinExistence type="predicted"/>
<sequence length="143" mass="15790">MMQQISLDEILSMLLSRVDSLSVGTENIKSKVNIIGRALYKKGLLSDQDIVDAVKDEHSLLLELGAIKEMPQDDMLVAMADSLLQWLKGDGEAIKKSMKVYEEKMRQAIAKEESKPRIDVAPPSVLRQLDQLGGKGKGGKLIL</sequence>
<dbReference type="AlphaFoldDB" id="A0A1X7JLZ5"/>
<keyword evidence="2" id="KW-1185">Reference proteome</keyword>
<dbReference type="Proteomes" id="UP000193355">
    <property type="component" value="Unassembled WGS sequence"/>
</dbReference>
<evidence type="ECO:0000313" key="2">
    <source>
        <dbReference type="Proteomes" id="UP000193355"/>
    </source>
</evidence>
<gene>
    <name evidence="1" type="ORF">SAMN06275492_11351</name>
</gene>
<accession>A0A1X7JLZ5</accession>
<organism evidence="1 2">
    <name type="scientific">Dethiosulfovibrio salsuginis</name>
    <dbReference type="NCBI Taxonomy" id="561720"/>
    <lineage>
        <taxon>Bacteria</taxon>
        <taxon>Thermotogati</taxon>
        <taxon>Synergistota</taxon>
        <taxon>Synergistia</taxon>
        <taxon>Synergistales</taxon>
        <taxon>Dethiosulfovibrionaceae</taxon>
        <taxon>Dethiosulfovibrio</taxon>
    </lineage>
</organism>
<evidence type="ECO:0000313" key="1">
    <source>
        <dbReference type="EMBL" id="SMG28944.1"/>
    </source>
</evidence>
<protein>
    <submittedName>
        <fullName evidence="1">Uncharacterized protein</fullName>
    </submittedName>
</protein>
<name>A0A1X7JLZ5_9BACT</name>
<reference evidence="2" key="1">
    <citation type="submission" date="2017-04" db="EMBL/GenBank/DDBJ databases">
        <authorList>
            <person name="Varghese N."/>
            <person name="Submissions S."/>
        </authorList>
    </citation>
    <scope>NUCLEOTIDE SEQUENCE [LARGE SCALE GENOMIC DNA]</scope>
    <source>
        <strain evidence="2">USBA 82</strain>
    </source>
</reference>
<dbReference type="EMBL" id="FXBB01000013">
    <property type="protein sequence ID" value="SMG28944.1"/>
    <property type="molecule type" value="Genomic_DNA"/>
</dbReference>
<dbReference type="STRING" id="561720.SAMN06275492_11351"/>